<dbReference type="Proteomes" id="UP001139971">
    <property type="component" value="Unassembled WGS sequence"/>
</dbReference>
<proteinExistence type="predicted"/>
<reference evidence="1" key="1">
    <citation type="submission" date="2023-02" db="EMBL/GenBank/DDBJ databases">
        <title>Tahibacter soli sp. nov. isolated from soil.</title>
        <authorList>
            <person name="Baek J.H."/>
            <person name="Lee J.K."/>
            <person name="Choi D.G."/>
            <person name="Jeon C.O."/>
        </authorList>
    </citation>
    <scope>NUCLEOTIDE SEQUENCE</scope>
    <source>
        <strain evidence="1">BL</strain>
    </source>
</reference>
<comment type="caution">
    <text evidence="1">The sequence shown here is derived from an EMBL/GenBank/DDBJ whole genome shotgun (WGS) entry which is preliminary data.</text>
</comment>
<dbReference type="InterPro" id="IPR038573">
    <property type="entry name" value="BrnT_sf"/>
</dbReference>
<dbReference type="Pfam" id="PF04365">
    <property type="entry name" value="BrnT_toxin"/>
    <property type="match status" value="1"/>
</dbReference>
<organism evidence="1 2">
    <name type="scientific">Tahibacter soli</name>
    <dbReference type="NCBI Taxonomy" id="2983605"/>
    <lineage>
        <taxon>Bacteria</taxon>
        <taxon>Pseudomonadati</taxon>
        <taxon>Pseudomonadota</taxon>
        <taxon>Gammaproteobacteria</taxon>
        <taxon>Lysobacterales</taxon>
        <taxon>Rhodanobacteraceae</taxon>
        <taxon>Tahibacter</taxon>
    </lineage>
</organism>
<accession>A0A9X4BG26</accession>
<dbReference type="Gene3D" id="3.10.450.530">
    <property type="entry name" value="Ribonuclease toxin, BrnT, of type II toxin-antitoxin system"/>
    <property type="match status" value="1"/>
</dbReference>
<protein>
    <submittedName>
        <fullName evidence="1">BrnT family toxin</fullName>
    </submittedName>
</protein>
<evidence type="ECO:0000313" key="2">
    <source>
        <dbReference type="Proteomes" id="UP001139971"/>
    </source>
</evidence>
<keyword evidence="2" id="KW-1185">Reference proteome</keyword>
<dbReference type="InterPro" id="IPR007460">
    <property type="entry name" value="BrnT_toxin"/>
</dbReference>
<name>A0A9X4BG26_9GAMM</name>
<evidence type="ECO:0000313" key="1">
    <source>
        <dbReference type="EMBL" id="MDC8010931.1"/>
    </source>
</evidence>
<dbReference type="EMBL" id="JAOVZO020000001">
    <property type="protein sequence ID" value="MDC8010931.1"/>
    <property type="molecule type" value="Genomic_DNA"/>
</dbReference>
<dbReference type="AlphaFoldDB" id="A0A9X4BG26"/>
<sequence>MQIAFVPFKAAANEHKHGVSFEEAASSLLDENALAMEDDCEGEHRWIVLGMSARGRLLVVVYTLREETVRLISARKATKNETGAYEN</sequence>
<gene>
    <name evidence="1" type="ORF">OD750_000045</name>
</gene>
<dbReference type="RefSeq" id="WP_263544820.1">
    <property type="nucleotide sequence ID" value="NZ_JAOVZO020000001.1"/>
</dbReference>